<dbReference type="InterPro" id="IPR001387">
    <property type="entry name" value="Cro/C1-type_HTH"/>
</dbReference>
<evidence type="ECO:0000313" key="7">
    <source>
        <dbReference type="Proteomes" id="UP000319004"/>
    </source>
</evidence>
<reference evidence="6 7" key="1">
    <citation type="submission" date="2019-03" db="EMBL/GenBank/DDBJ databases">
        <title>Deep-cultivation of Planctomycetes and their phenomic and genomic characterization uncovers novel biology.</title>
        <authorList>
            <person name="Wiegand S."/>
            <person name="Jogler M."/>
            <person name="Boedeker C."/>
            <person name="Pinto D."/>
            <person name="Vollmers J."/>
            <person name="Rivas-Marin E."/>
            <person name="Kohn T."/>
            <person name="Peeters S.H."/>
            <person name="Heuer A."/>
            <person name="Rast P."/>
            <person name="Oberbeckmann S."/>
            <person name="Bunk B."/>
            <person name="Jeske O."/>
            <person name="Meyerdierks A."/>
            <person name="Storesund J.E."/>
            <person name="Kallscheuer N."/>
            <person name="Luecker S."/>
            <person name="Lage O.M."/>
            <person name="Pohl T."/>
            <person name="Merkel B.J."/>
            <person name="Hornburger P."/>
            <person name="Mueller R.-W."/>
            <person name="Bruemmer F."/>
            <person name="Labrenz M."/>
            <person name="Spormann A.M."/>
            <person name="Op den Camp H."/>
            <person name="Overmann J."/>
            <person name="Amann R."/>
            <person name="Jetten M.S.M."/>
            <person name="Mascher T."/>
            <person name="Medema M.H."/>
            <person name="Devos D.P."/>
            <person name="Kaster A.-K."/>
            <person name="Ovreas L."/>
            <person name="Rohde M."/>
            <person name="Galperin M.Y."/>
            <person name="Jogler C."/>
        </authorList>
    </citation>
    <scope>NUCLEOTIDE SEQUENCE [LARGE SCALE GENOMIC DNA]</scope>
    <source>
        <strain evidence="6 7">Enr13</strain>
    </source>
</reference>
<keyword evidence="2" id="KW-0238">DNA-binding</keyword>
<evidence type="ECO:0000256" key="4">
    <source>
        <dbReference type="SAM" id="MobiDB-lite"/>
    </source>
</evidence>
<dbReference type="SUPFAM" id="SSF47413">
    <property type="entry name" value="lambda repressor-like DNA-binding domains"/>
    <property type="match status" value="1"/>
</dbReference>
<evidence type="ECO:0000256" key="1">
    <source>
        <dbReference type="ARBA" id="ARBA00023015"/>
    </source>
</evidence>
<gene>
    <name evidence="6" type="ORF">Enr13x_20600</name>
</gene>
<feature type="compositionally biased region" description="Basic and acidic residues" evidence="4">
    <location>
        <begin position="219"/>
        <end position="229"/>
    </location>
</feature>
<dbReference type="Proteomes" id="UP000319004">
    <property type="component" value="Chromosome"/>
</dbReference>
<dbReference type="SMART" id="SM00530">
    <property type="entry name" value="HTH_XRE"/>
    <property type="match status" value="1"/>
</dbReference>
<accession>A0A518HMY3</accession>
<feature type="region of interest" description="Disordered" evidence="4">
    <location>
        <begin position="210"/>
        <end position="229"/>
    </location>
</feature>
<sequence>MSITNFSELPNDAFRAVLRITPEQRDFIHKYMECSDEVQSVVRSMFAVIESEDTTDDDRHRAFATIADALHLKPENGHGSYGLDFRKSQTEIATKHPDPAWRPIIADRQKQMDSQEATFADRVKTLLQQKNITQEELAKRIDCTQSAISKMLSRKSRPQRKTILKMATALNVSPTDLWPDLEVAASLDSTAEFFNDRELTAAQAEALDAAISRPPAQVKTRELPSRAGQ</sequence>
<dbReference type="PROSITE" id="PS50943">
    <property type="entry name" value="HTH_CROC1"/>
    <property type="match status" value="1"/>
</dbReference>
<protein>
    <submittedName>
        <fullName evidence="6">Antitoxin HipB</fullName>
    </submittedName>
</protein>
<proteinExistence type="predicted"/>
<dbReference type="PANTHER" id="PTHR40661:SF3">
    <property type="entry name" value="FELS-1 PROPHAGE TRANSCRIPTIONAL REGULATOR"/>
    <property type="match status" value="1"/>
</dbReference>
<dbReference type="InterPro" id="IPR010982">
    <property type="entry name" value="Lambda_DNA-bd_dom_sf"/>
</dbReference>
<evidence type="ECO:0000313" key="6">
    <source>
        <dbReference type="EMBL" id="QDV42215.1"/>
    </source>
</evidence>
<evidence type="ECO:0000259" key="5">
    <source>
        <dbReference type="PROSITE" id="PS50943"/>
    </source>
</evidence>
<dbReference type="RefSeq" id="WP_145385882.1">
    <property type="nucleotide sequence ID" value="NZ_CP037423.1"/>
</dbReference>
<dbReference type="AlphaFoldDB" id="A0A518HMY3"/>
<feature type="domain" description="HTH cro/C1-type" evidence="5">
    <location>
        <begin position="123"/>
        <end position="177"/>
    </location>
</feature>
<dbReference type="CDD" id="cd00093">
    <property type="entry name" value="HTH_XRE"/>
    <property type="match status" value="1"/>
</dbReference>
<dbReference type="PANTHER" id="PTHR40661">
    <property type="match status" value="1"/>
</dbReference>
<keyword evidence="3" id="KW-0804">Transcription</keyword>
<keyword evidence="7" id="KW-1185">Reference proteome</keyword>
<evidence type="ECO:0000256" key="2">
    <source>
        <dbReference type="ARBA" id="ARBA00023125"/>
    </source>
</evidence>
<dbReference type="Pfam" id="PF01381">
    <property type="entry name" value="HTH_3"/>
    <property type="match status" value="1"/>
</dbReference>
<keyword evidence="1" id="KW-0805">Transcription regulation</keyword>
<dbReference type="OrthoDB" id="286868at2"/>
<dbReference type="EMBL" id="CP037423">
    <property type="protein sequence ID" value="QDV42215.1"/>
    <property type="molecule type" value="Genomic_DNA"/>
</dbReference>
<dbReference type="GO" id="GO:0003677">
    <property type="term" value="F:DNA binding"/>
    <property type="evidence" value="ECO:0007669"/>
    <property type="project" value="UniProtKB-KW"/>
</dbReference>
<organism evidence="6 7">
    <name type="scientific">Stieleria neptunia</name>
    <dbReference type="NCBI Taxonomy" id="2527979"/>
    <lineage>
        <taxon>Bacteria</taxon>
        <taxon>Pseudomonadati</taxon>
        <taxon>Planctomycetota</taxon>
        <taxon>Planctomycetia</taxon>
        <taxon>Pirellulales</taxon>
        <taxon>Pirellulaceae</taxon>
        <taxon>Stieleria</taxon>
    </lineage>
</organism>
<evidence type="ECO:0000256" key="3">
    <source>
        <dbReference type="ARBA" id="ARBA00023163"/>
    </source>
</evidence>
<dbReference type="Gene3D" id="1.10.260.40">
    <property type="entry name" value="lambda repressor-like DNA-binding domains"/>
    <property type="match status" value="1"/>
</dbReference>
<name>A0A518HMY3_9BACT</name>
<dbReference type="KEGG" id="snep:Enr13x_20600"/>